<proteinExistence type="predicted"/>
<evidence type="ECO:0000256" key="5">
    <source>
        <dbReference type="SAM" id="MobiDB-lite"/>
    </source>
</evidence>
<name>A0A200R7F4_MACCD</name>
<reference evidence="6 7" key="1">
    <citation type="journal article" date="2017" name="Mol. Plant">
        <title>The Genome of Medicinal Plant Macleaya cordata Provides New Insights into Benzylisoquinoline Alkaloids Metabolism.</title>
        <authorList>
            <person name="Liu X."/>
            <person name="Liu Y."/>
            <person name="Huang P."/>
            <person name="Ma Y."/>
            <person name="Qing Z."/>
            <person name="Tang Q."/>
            <person name="Cao H."/>
            <person name="Cheng P."/>
            <person name="Zheng Y."/>
            <person name="Yuan Z."/>
            <person name="Zhou Y."/>
            <person name="Liu J."/>
            <person name="Tang Z."/>
            <person name="Zhuo Y."/>
            <person name="Zhang Y."/>
            <person name="Yu L."/>
            <person name="Huang J."/>
            <person name="Yang P."/>
            <person name="Peng Q."/>
            <person name="Zhang J."/>
            <person name="Jiang W."/>
            <person name="Zhang Z."/>
            <person name="Lin K."/>
            <person name="Ro D.K."/>
            <person name="Chen X."/>
            <person name="Xiong X."/>
            <person name="Shang Y."/>
            <person name="Huang S."/>
            <person name="Zeng J."/>
        </authorList>
    </citation>
    <scope>NUCLEOTIDE SEQUENCE [LARGE SCALE GENOMIC DNA]</scope>
    <source>
        <strain evidence="7">cv. BLH2017</strain>
        <tissue evidence="6">Root</tissue>
    </source>
</reference>
<dbReference type="GO" id="GO:0016829">
    <property type="term" value="F:lyase activity"/>
    <property type="evidence" value="ECO:0007669"/>
    <property type="project" value="UniProtKB-KW"/>
</dbReference>
<dbReference type="PANTHER" id="PTHR24286:SF302">
    <property type="entry name" value="ALLENE OXIDE SYNTHASE 2"/>
    <property type="match status" value="1"/>
</dbReference>
<feature type="region of interest" description="Disordered" evidence="5">
    <location>
        <begin position="1"/>
        <end position="26"/>
    </location>
</feature>
<comment type="caution">
    <text evidence="6">The sequence shown here is derived from an EMBL/GenBank/DDBJ whole genome shotgun (WGS) entry which is preliminary data.</text>
</comment>
<keyword evidence="4" id="KW-0456">Lyase</keyword>
<feature type="compositionally biased region" description="Polar residues" evidence="5">
    <location>
        <begin position="1"/>
        <end position="19"/>
    </location>
</feature>
<dbReference type="GO" id="GO:0020037">
    <property type="term" value="F:heme binding"/>
    <property type="evidence" value="ECO:0007669"/>
    <property type="project" value="InterPro"/>
</dbReference>
<dbReference type="OrthoDB" id="2789670at2759"/>
<dbReference type="InParanoid" id="A0A200R7F4"/>
<dbReference type="GO" id="GO:0033075">
    <property type="term" value="P:isoquinoline alkaloid biosynthetic process"/>
    <property type="evidence" value="ECO:0007669"/>
    <property type="project" value="UniProtKB-ARBA"/>
</dbReference>
<dbReference type="InterPro" id="IPR036396">
    <property type="entry name" value="Cyt_P450_sf"/>
</dbReference>
<dbReference type="EMBL" id="MVGT01000435">
    <property type="protein sequence ID" value="OVA18606.1"/>
    <property type="molecule type" value="Genomic_DNA"/>
</dbReference>
<dbReference type="InterPro" id="IPR001128">
    <property type="entry name" value="Cyt_P450"/>
</dbReference>
<dbReference type="SUPFAM" id="SSF48264">
    <property type="entry name" value="Cytochrome P450"/>
    <property type="match status" value="1"/>
</dbReference>
<dbReference type="Gene3D" id="1.10.630.10">
    <property type="entry name" value="Cytochrome P450"/>
    <property type="match status" value="1"/>
</dbReference>
<dbReference type="CDD" id="cd11071">
    <property type="entry name" value="CYP74"/>
    <property type="match status" value="1"/>
</dbReference>
<organism evidence="6 7">
    <name type="scientific">Macleaya cordata</name>
    <name type="common">Five-seeded plume-poppy</name>
    <name type="synonym">Bocconia cordata</name>
    <dbReference type="NCBI Taxonomy" id="56857"/>
    <lineage>
        <taxon>Eukaryota</taxon>
        <taxon>Viridiplantae</taxon>
        <taxon>Streptophyta</taxon>
        <taxon>Embryophyta</taxon>
        <taxon>Tracheophyta</taxon>
        <taxon>Spermatophyta</taxon>
        <taxon>Magnoliopsida</taxon>
        <taxon>Ranunculales</taxon>
        <taxon>Papaveraceae</taxon>
        <taxon>Papaveroideae</taxon>
        <taxon>Macleaya</taxon>
    </lineage>
</organism>
<keyword evidence="7" id="KW-1185">Reference proteome</keyword>
<evidence type="ECO:0000313" key="6">
    <source>
        <dbReference type="EMBL" id="OVA18606.1"/>
    </source>
</evidence>
<accession>A0A200R7F4</accession>
<dbReference type="Pfam" id="PF00067">
    <property type="entry name" value="p450"/>
    <property type="match status" value="1"/>
</dbReference>
<evidence type="ECO:0000256" key="1">
    <source>
        <dbReference type="ARBA" id="ARBA00022617"/>
    </source>
</evidence>
<dbReference type="GO" id="GO:0016125">
    <property type="term" value="P:sterol metabolic process"/>
    <property type="evidence" value="ECO:0007669"/>
    <property type="project" value="TreeGrafter"/>
</dbReference>
<protein>
    <submittedName>
        <fullName evidence="6">Cytochrome P450</fullName>
    </submittedName>
</protein>
<evidence type="ECO:0000256" key="2">
    <source>
        <dbReference type="ARBA" id="ARBA00022723"/>
    </source>
</evidence>
<gene>
    <name evidence="6" type="ORF">BVC80_1831g156</name>
</gene>
<dbReference type="GO" id="GO:0005506">
    <property type="term" value="F:iron ion binding"/>
    <property type="evidence" value="ECO:0007669"/>
    <property type="project" value="InterPro"/>
</dbReference>
<keyword evidence="3" id="KW-0408">Iron</keyword>
<keyword evidence="2" id="KW-0479">Metal-binding</keyword>
<dbReference type="GO" id="GO:0004497">
    <property type="term" value="F:monooxygenase activity"/>
    <property type="evidence" value="ECO:0007669"/>
    <property type="project" value="InterPro"/>
</dbReference>
<sequence>MASDDQIITQQPKSDQSPPSNLPLKEIPGDYGLPILGPIKDRYDYNYFEGHDEFIKSRMEKYQSTVFRMNMLPGQFMVSNPKVVVLLDAVSFPVLFDLSKVEKKDVLDGTFVPSLAFTGGYRTCAYLDPSEPKHNKLKRLFISLLASCHDRFIPESQNCLNDLFKNIESNISEKGEAYFNTLSDDMAFDFVLRLFFNTNPTDTKIGKDGPNIISKWLFLQLHPLITLGLPKMMSCVEDFFLHTFPLPSFFVKSDYQKIYDVIYASSACASLLDQAEELGIGRDEAAHNLVFLAGFNAFGGMKALFPALMKWVGLGGEKLHKDLVDEIRTVVKSEGGVTFGAIEKMTLTKSVVYEALRIEPPVPYQYAKAKEDLVIQSHDASFQVKKGEMLFGYQPFATKDPKVFENPEEFIGTRFVGEEGEKLLKYVFWSNERETVSPTESNKQCPAKDLVVLLSRVMVIEFFLRYDSFTIQIKKLPLGSGVTVKSLTKATT</sequence>
<evidence type="ECO:0000313" key="7">
    <source>
        <dbReference type="Proteomes" id="UP000195402"/>
    </source>
</evidence>
<dbReference type="PANTHER" id="PTHR24286">
    <property type="entry name" value="CYTOCHROME P450 26"/>
    <property type="match status" value="1"/>
</dbReference>
<dbReference type="FunFam" id="1.10.630.10:FF:000024">
    <property type="entry name" value="Allene oxide synthase, chloroplastic"/>
    <property type="match status" value="1"/>
</dbReference>
<evidence type="ECO:0000256" key="4">
    <source>
        <dbReference type="ARBA" id="ARBA00023239"/>
    </source>
</evidence>
<dbReference type="STRING" id="56857.A0A200R7F4"/>
<dbReference type="AlphaFoldDB" id="A0A200R7F4"/>
<dbReference type="GO" id="GO:0016705">
    <property type="term" value="F:oxidoreductase activity, acting on paired donors, with incorporation or reduction of molecular oxygen"/>
    <property type="evidence" value="ECO:0007669"/>
    <property type="project" value="InterPro"/>
</dbReference>
<dbReference type="Proteomes" id="UP000195402">
    <property type="component" value="Unassembled WGS sequence"/>
</dbReference>
<keyword evidence="1" id="KW-0349">Heme</keyword>
<dbReference type="GO" id="GO:0019752">
    <property type="term" value="P:carboxylic acid metabolic process"/>
    <property type="evidence" value="ECO:0007669"/>
    <property type="project" value="UniProtKB-ARBA"/>
</dbReference>
<dbReference type="OMA" id="NHEASFL"/>
<evidence type="ECO:0000256" key="3">
    <source>
        <dbReference type="ARBA" id="ARBA00023004"/>
    </source>
</evidence>